<dbReference type="Pfam" id="PF01370">
    <property type="entry name" value="Epimerase"/>
    <property type="match status" value="1"/>
</dbReference>
<dbReference type="InterPro" id="IPR013549">
    <property type="entry name" value="DUF1731"/>
</dbReference>
<gene>
    <name evidence="3" type="ORF">E8A74_09505</name>
</gene>
<dbReference type="InterPro" id="IPR036291">
    <property type="entry name" value="NAD(P)-bd_dom_sf"/>
</dbReference>
<reference evidence="3 4" key="1">
    <citation type="submission" date="2019-04" db="EMBL/GenBank/DDBJ databases">
        <authorList>
            <person name="Li Y."/>
            <person name="Wang J."/>
        </authorList>
    </citation>
    <scope>NUCLEOTIDE SEQUENCE [LARGE SCALE GENOMIC DNA]</scope>
    <source>
        <strain evidence="3 4">DSM 14668</strain>
    </source>
</reference>
<accession>A0A4U1JG28</accession>
<proteinExistence type="inferred from homology"/>
<dbReference type="Pfam" id="PF08338">
    <property type="entry name" value="DUF1731"/>
    <property type="match status" value="1"/>
</dbReference>
<dbReference type="SUPFAM" id="SSF51735">
    <property type="entry name" value="NAD(P)-binding Rossmann-fold domains"/>
    <property type="match status" value="1"/>
</dbReference>
<evidence type="ECO:0000256" key="1">
    <source>
        <dbReference type="ARBA" id="ARBA00009353"/>
    </source>
</evidence>
<dbReference type="EMBL" id="SSMQ01000007">
    <property type="protein sequence ID" value="TKD10237.1"/>
    <property type="molecule type" value="Genomic_DNA"/>
</dbReference>
<organism evidence="3 4">
    <name type="scientific">Polyangium fumosum</name>
    <dbReference type="NCBI Taxonomy" id="889272"/>
    <lineage>
        <taxon>Bacteria</taxon>
        <taxon>Pseudomonadati</taxon>
        <taxon>Myxococcota</taxon>
        <taxon>Polyangia</taxon>
        <taxon>Polyangiales</taxon>
        <taxon>Polyangiaceae</taxon>
        <taxon>Polyangium</taxon>
    </lineage>
</organism>
<dbReference type="SMART" id="SM00822">
    <property type="entry name" value="PKS_KR"/>
    <property type="match status" value="1"/>
</dbReference>
<dbReference type="AlphaFoldDB" id="A0A4U1JG28"/>
<dbReference type="Proteomes" id="UP000309215">
    <property type="component" value="Unassembled WGS sequence"/>
</dbReference>
<dbReference type="Gene3D" id="3.40.50.720">
    <property type="entry name" value="NAD(P)-binding Rossmann-like Domain"/>
    <property type="match status" value="1"/>
</dbReference>
<dbReference type="RefSeq" id="WP_136928637.1">
    <property type="nucleotide sequence ID" value="NZ_SSMQ01000007.1"/>
</dbReference>
<keyword evidence="4" id="KW-1185">Reference proteome</keyword>
<dbReference type="OrthoDB" id="5292533at2"/>
<dbReference type="InterPro" id="IPR057326">
    <property type="entry name" value="KR_dom"/>
</dbReference>
<dbReference type="NCBIfam" id="TIGR01777">
    <property type="entry name" value="yfcH"/>
    <property type="match status" value="1"/>
</dbReference>
<feature type="domain" description="Ketoreductase" evidence="2">
    <location>
        <begin position="8"/>
        <end position="159"/>
    </location>
</feature>
<dbReference type="PANTHER" id="PTHR11092">
    <property type="entry name" value="SUGAR NUCLEOTIDE EPIMERASE RELATED"/>
    <property type="match status" value="1"/>
</dbReference>
<dbReference type="PANTHER" id="PTHR11092:SF0">
    <property type="entry name" value="EPIMERASE FAMILY PROTEIN SDR39U1"/>
    <property type="match status" value="1"/>
</dbReference>
<sequence length="312" mass="33313">MVKSAVVKTVLLTGGTGFIGRRLTETLLQRGDRVTVLTRDPDRARGKLPRGATAVAWDPEHEGPWLEEVGRASAIVHLAGEPVAQRWTDEARRAIVASRVDSTRLVVEGIRRAEKKPEVFVCASAVGYYGPRPPNEALDETGSRGEGFLADVVERWEAEAAKAEALGVRTVMLRIGVVLGEGGGALEKMLLPFKMFAGGPIAPGSQVIAWVHAEDVVGLALLALNDARARGPINVVSPEPATSKELATAIGRVMHRPSWFTTPELAVKVALGSEAVMILTTGQRVVPARAKELGYVFQYPALVPALASILTP</sequence>
<evidence type="ECO:0000259" key="2">
    <source>
        <dbReference type="SMART" id="SM00822"/>
    </source>
</evidence>
<evidence type="ECO:0000313" key="4">
    <source>
        <dbReference type="Proteomes" id="UP000309215"/>
    </source>
</evidence>
<comment type="caution">
    <text evidence="3">The sequence shown here is derived from an EMBL/GenBank/DDBJ whole genome shotgun (WGS) entry which is preliminary data.</text>
</comment>
<evidence type="ECO:0000313" key="3">
    <source>
        <dbReference type="EMBL" id="TKD10237.1"/>
    </source>
</evidence>
<dbReference type="InterPro" id="IPR001509">
    <property type="entry name" value="Epimerase_deHydtase"/>
</dbReference>
<protein>
    <submittedName>
        <fullName evidence="3">TIGR01777 family protein</fullName>
    </submittedName>
</protein>
<comment type="similarity">
    <text evidence="1">Belongs to the NAD(P)-dependent epimerase/dehydratase family. SDR39U1 subfamily.</text>
</comment>
<name>A0A4U1JG28_9BACT</name>
<dbReference type="InterPro" id="IPR010099">
    <property type="entry name" value="SDR39U1"/>
</dbReference>